<evidence type="ECO:0000256" key="1">
    <source>
        <dbReference type="SAM" id="MobiDB-lite"/>
    </source>
</evidence>
<feature type="region of interest" description="Disordered" evidence="1">
    <location>
        <begin position="504"/>
        <end position="529"/>
    </location>
</feature>
<dbReference type="InterPro" id="IPR056196">
    <property type="entry name" value="Mmc1_C"/>
</dbReference>
<organism evidence="3 4">
    <name type="scientific">Claviceps humidiphila</name>
    <dbReference type="NCBI Taxonomy" id="1294629"/>
    <lineage>
        <taxon>Eukaryota</taxon>
        <taxon>Fungi</taxon>
        <taxon>Dikarya</taxon>
        <taxon>Ascomycota</taxon>
        <taxon>Pezizomycotina</taxon>
        <taxon>Sordariomycetes</taxon>
        <taxon>Hypocreomycetidae</taxon>
        <taxon>Hypocreales</taxon>
        <taxon>Clavicipitaceae</taxon>
        <taxon>Claviceps</taxon>
    </lineage>
</organism>
<protein>
    <recommendedName>
        <fullName evidence="2">Mmc1 C-terminal domain-containing protein</fullName>
    </recommendedName>
</protein>
<comment type="caution">
    <text evidence="3">The sequence shown here is derived from an EMBL/GenBank/DDBJ whole genome shotgun (WGS) entry which is preliminary data.</text>
</comment>
<evidence type="ECO:0000313" key="3">
    <source>
        <dbReference type="EMBL" id="KAG6118538.1"/>
    </source>
</evidence>
<sequence length="688" mass="75097">MDQALPRSAALSKQRRQTGNPIHHRGHVVNLNTTSAMAFKAAILPRTGQHRLLVGHTRRLAASPSVCPVCANASRTRRDASSRRSLSSTPPPSPAPTRHQHPRAELESTLLELQKHAPSLTNLSRWQLALQGLRQEQGDEVVRIAILGLAKGPRAESRPMARRVLRALLADPLQGEQSWERELGNRDETTPLVVRVGPPRQHAVSLKIERQTGLDEMHISSPLLDGLNLEFLLMEDVSVPFGDASGPGTTSSEAVKDAILVPAVEIPSTADKKSTISAPVHQALLVAEGLPGAVKISALLPAAEAAGRTAPIVAAVDFEGARFPESQLQDVPFNSIDVALAEEGVRLFRQGPQHGRDYERLWFASNVPLLMEWLRAGAVSTTMGETKPALRSLITSMLQNTRAEVQQQLEAFPSTARPNAKDPQVAALNEYLVDWAQRAHSELQQELDRAFEGSRWRKLGWWKLFWRVDDVAMLTNEMLSQRFMPTAEQELVHLAGRIAQLRGGSSAEYPQPMPSSGDASSKARPLGSSRQVSAGMTSSALPKWPGHIAFTRRYLQNETVPALQSLAQRLVLESLGTSGLATSLAALLYVSSLSSTVYEASAVAALGIVYSLGRVQKKWDAARTFWEGEVREEGRKAVRAAEESVAAVLEGDEHVADDEGLGEGEAREVLERTRELLDRAEDALARMK</sequence>
<gene>
    <name evidence="3" type="ORF">E4U13_000146</name>
</gene>
<dbReference type="Pfam" id="PF23868">
    <property type="entry name" value="Mmc1_C"/>
    <property type="match status" value="1"/>
</dbReference>
<feature type="region of interest" description="Disordered" evidence="1">
    <location>
        <begin position="72"/>
        <end position="102"/>
    </location>
</feature>
<dbReference type="AlphaFoldDB" id="A0A9P7TVZ3"/>
<dbReference type="Pfam" id="PF23867">
    <property type="entry name" value="Mmc1_N"/>
    <property type="match status" value="1"/>
</dbReference>
<proteinExistence type="predicted"/>
<dbReference type="Proteomes" id="UP000732380">
    <property type="component" value="Unassembled WGS sequence"/>
</dbReference>
<dbReference type="PANTHER" id="PTHR38644">
    <property type="entry name" value="EXPRESSED PROTEIN"/>
    <property type="match status" value="1"/>
</dbReference>
<dbReference type="PANTHER" id="PTHR38644:SF1">
    <property type="entry name" value="EXPRESSED PROTEIN"/>
    <property type="match status" value="1"/>
</dbReference>
<dbReference type="EMBL" id="SRQM01000100">
    <property type="protein sequence ID" value="KAG6118538.1"/>
    <property type="molecule type" value="Genomic_DNA"/>
</dbReference>
<feature type="region of interest" description="Disordered" evidence="1">
    <location>
        <begin position="1"/>
        <end position="25"/>
    </location>
</feature>
<accession>A0A9P7TVZ3</accession>
<name>A0A9P7TVZ3_9HYPO</name>
<feature type="domain" description="Mmc1 C-terminal" evidence="2">
    <location>
        <begin position="429"/>
        <end position="635"/>
    </location>
</feature>
<evidence type="ECO:0000259" key="2">
    <source>
        <dbReference type="Pfam" id="PF23868"/>
    </source>
</evidence>
<evidence type="ECO:0000313" key="4">
    <source>
        <dbReference type="Proteomes" id="UP000732380"/>
    </source>
</evidence>
<reference evidence="3 4" key="1">
    <citation type="journal article" date="2020" name="bioRxiv">
        <title>Whole genome comparisons of ergot fungi reveals the divergence and evolution of species within the genus Claviceps are the result of varying mechanisms driving genome evolution and host range expansion.</title>
        <authorList>
            <person name="Wyka S.A."/>
            <person name="Mondo S.J."/>
            <person name="Liu M."/>
            <person name="Dettman J."/>
            <person name="Nalam V."/>
            <person name="Broders K.D."/>
        </authorList>
    </citation>
    <scope>NUCLEOTIDE SEQUENCE [LARGE SCALE GENOMIC DNA]</scope>
    <source>
        <strain evidence="3 4">LM576</strain>
    </source>
</reference>
<keyword evidence="4" id="KW-1185">Reference proteome</keyword>